<evidence type="ECO:0000313" key="1">
    <source>
        <dbReference type="EMBL" id="CAG7825853.1"/>
    </source>
</evidence>
<sequence>MEEILSRLTIPVVICNTYGEDYMSIYVYKELWNASLDPFTLPSCFSSGFAYFYGNFPKTDSVYFRPLFRESSEKTSFLSMGKVNRSLN</sequence>
<dbReference type="EMBL" id="CAJVCH010537710">
    <property type="protein sequence ID" value="CAG7825853.1"/>
    <property type="molecule type" value="Genomic_DNA"/>
</dbReference>
<dbReference type="Proteomes" id="UP000708208">
    <property type="component" value="Unassembled WGS sequence"/>
</dbReference>
<protein>
    <submittedName>
        <fullName evidence="1">Uncharacterized protein</fullName>
    </submittedName>
</protein>
<accession>A0A8J2PM41</accession>
<dbReference type="AlphaFoldDB" id="A0A8J2PM41"/>
<evidence type="ECO:0000313" key="2">
    <source>
        <dbReference type="Proteomes" id="UP000708208"/>
    </source>
</evidence>
<gene>
    <name evidence="1" type="ORF">AFUS01_LOCUS35939</name>
</gene>
<comment type="caution">
    <text evidence="1">The sequence shown here is derived from an EMBL/GenBank/DDBJ whole genome shotgun (WGS) entry which is preliminary data.</text>
</comment>
<reference evidence="1" key="1">
    <citation type="submission" date="2021-06" db="EMBL/GenBank/DDBJ databases">
        <authorList>
            <person name="Hodson N. C."/>
            <person name="Mongue J. A."/>
            <person name="Jaron S. K."/>
        </authorList>
    </citation>
    <scope>NUCLEOTIDE SEQUENCE</scope>
</reference>
<keyword evidence="2" id="KW-1185">Reference proteome</keyword>
<name>A0A8J2PM41_9HEXA</name>
<proteinExistence type="predicted"/>
<organism evidence="1 2">
    <name type="scientific">Allacma fusca</name>
    <dbReference type="NCBI Taxonomy" id="39272"/>
    <lineage>
        <taxon>Eukaryota</taxon>
        <taxon>Metazoa</taxon>
        <taxon>Ecdysozoa</taxon>
        <taxon>Arthropoda</taxon>
        <taxon>Hexapoda</taxon>
        <taxon>Collembola</taxon>
        <taxon>Symphypleona</taxon>
        <taxon>Sminthuridae</taxon>
        <taxon>Allacma</taxon>
    </lineage>
</organism>